<dbReference type="PANTHER" id="PTHR10900:SF125">
    <property type="entry name" value="FAS1 DOMAIN-CONTAINING PROTEIN YLR001C"/>
    <property type="match status" value="1"/>
</dbReference>
<feature type="compositionally biased region" description="Basic and acidic residues" evidence="1">
    <location>
        <begin position="516"/>
        <end position="533"/>
    </location>
</feature>
<feature type="signal peptide" evidence="2">
    <location>
        <begin position="1"/>
        <end position="19"/>
    </location>
</feature>
<dbReference type="EMBL" id="LK052948">
    <property type="protein sequence ID" value="CDR46948.1"/>
    <property type="molecule type" value="Genomic_DNA"/>
</dbReference>
<dbReference type="Pfam" id="PF02469">
    <property type="entry name" value="Fasciclin"/>
    <property type="match status" value="1"/>
</dbReference>
<dbReference type="OrthoDB" id="7700931at2759"/>
<proteinExistence type="predicted"/>
<dbReference type="GO" id="GO:0005615">
    <property type="term" value="C:extracellular space"/>
    <property type="evidence" value="ECO:0007669"/>
    <property type="project" value="TreeGrafter"/>
</dbReference>
<accession>A0A061BGC5</accession>
<dbReference type="InterPro" id="IPR036378">
    <property type="entry name" value="FAS1_dom_sf"/>
</dbReference>
<evidence type="ECO:0000256" key="1">
    <source>
        <dbReference type="SAM" id="MobiDB-lite"/>
    </source>
</evidence>
<evidence type="ECO:0000313" key="4">
    <source>
        <dbReference type="EMBL" id="CDR46948.1"/>
    </source>
</evidence>
<feature type="region of interest" description="Disordered" evidence="1">
    <location>
        <begin position="512"/>
        <end position="537"/>
    </location>
</feature>
<dbReference type="AlphaFoldDB" id="A0A061BGC5"/>
<keyword evidence="2" id="KW-0732">Signal</keyword>
<dbReference type="InterPro" id="IPR000782">
    <property type="entry name" value="FAS1_domain"/>
</dbReference>
<gene>
    <name evidence="4" type="ORF">RHTO0S_13e03972g</name>
</gene>
<reference evidence="4" key="1">
    <citation type="journal article" date="2014" name="Genome Announc.">
        <title>Draft genome sequence of Rhodosporidium toruloides CECT1137, an oleaginous yeast of biotechnological interest.</title>
        <authorList>
            <person name="Morin N."/>
            <person name="Calcas X."/>
            <person name="Devillers H."/>
            <person name="Durrens P."/>
            <person name="Sherman D.J."/>
            <person name="Nicaud J.-M."/>
            <person name="Neuveglise C."/>
        </authorList>
    </citation>
    <scope>NUCLEOTIDE SEQUENCE</scope>
    <source>
        <strain evidence="4">CECT1137</strain>
    </source>
</reference>
<organism evidence="4">
    <name type="scientific">Rhodotorula toruloides</name>
    <name type="common">Yeast</name>
    <name type="synonym">Rhodosporidium toruloides</name>
    <dbReference type="NCBI Taxonomy" id="5286"/>
    <lineage>
        <taxon>Eukaryota</taxon>
        <taxon>Fungi</taxon>
        <taxon>Dikarya</taxon>
        <taxon>Basidiomycota</taxon>
        <taxon>Pucciniomycotina</taxon>
        <taxon>Microbotryomycetes</taxon>
        <taxon>Sporidiobolales</taxon>
        <taxon>Sporidiobolaceae</taxon>
        <taxon>Rhodotorula</taxon>
    </lineage>
</organism>
<dbReference type="Gene3D" id="2.30.180.10">
    <property type="entry name" value="FAS1 domain"/>
    <property type="match status" value="2"/>
</dbReference>
<feature type="chain" id="PRO_5030001861" evidence="2">
    <location>
        <begin position="20"/>
        <end position="683"/>
    </location>
</feature>
<dbReference type="PROSITE" id="PS50213">
    <property type="entry name" value="FAS1"/>
    <property type="match status" value="1"/>
</dbReference>
<name>A0A061BGC5_RHOTO</name>
<dbReference type="InterPro" id="IPR050904">
    <property type="entry name" value="Adhesion/Biosynth-related"/>
</dbReference>
<protein>
    <submittedName>
        <fullName evidence="4">RHTO0S13e03972g1_1</fullName>
    </submittedName>
</protein>
<evidence type="ECO:0000259" key="3">
    <source>
        <dbReference type="PROSITE" id="PS50213"/>
    </source>
</evidence>
<dbReference type="SUPFAM" id="SSF82153">
    <property type="entry name" value="FAS1 domain"/>
    <property type="match status" value="2"/>
</dbReference>
<feature type="domain" description="FAS1" evidence="3">
    <location>
        <begin position="385"/>
        <end position="509"/>
    </location>
</feature>
<dbReference type="PANTHER" id="PTHR10900">
    <property type="entry name" value="PERIOSTIN-RELATED"/>
    <property type="match status" value="1"/>
</dbReference>
<sequence>MRAALWSLVASSAATLVAAAPPFVLQDARIPTPSPQPARPLADLSPSDFHAVQDALREYLEHLVDEGKRLVQDTFDAFEDDLAKTQDDGIHPPHPPSHPLPPPVIDMSKYTILEIVNQSFHRHQEHEDGEVRLVDRTLREGLAARRPCKHARTLGGEHGGDDHDHELPLHRLAWLVNFSPDAAKLLEKDGITLLAPDDMALTPPHRRGGGDHHGFAGQPERSVEDMFAATLSERSHPFHSHEFSPEKLAKLAASTDGDDEDKEEKKRIFRKIIAVVGAYHVIPESQNSHDLVDRSTVPTLLDESRVRVSPGFETFPFPHPTLKFNVYSHKRGPTVIAKNGIIHLVSAPLFPPWTVLNELFVFPGAFAGLTNAIQKVGLDEPLLPPNDADTKLPEDFVGSPFVRGIVEELAAEKGLDSFTVFAPSNAAFARLGWKINGFLHSPIPFAKRVLKYLLSYHVVPGLRFYSDFLHNDSSIASEYVVKEEVDVEVPLEWVTEGHSQVFHPSDWSLPPFPGRRPSDEHPHPPPHVPERPHPGPRANITHYVLPTLLTEHNPNATLKIGVVSYRSFFGKGPIRRNVIVFPSHGGHHGHHAAEKEEEEVRRVWGNEGGDDHGRIPRPHPVKVAFTDVPARAGAIQVLGHDFLLPPPPPHKYHDHDHEHSDDLVSLAQNEARRLAKAVHKLFA</sequence>
<evidence type="ECO:0000256" key="2">
    <source>
        <dbReference type="SAM" id="SignalP"/>
    </source>
</evidence>